<sequence>MVTFEGLGENFKFIVLEVENQARSTQKFMDAPSRKRYAKITSRDDYIDNLKTIIENKCYSRIHSDQSLDQRQVNKIRAIQVICVNLEKIADYFVNIVKQMQYLDDQSFVQRYGYGEVFEVILDRLGAVLDAFHREDMSRALYICKAEPMLDDIYKVRFDRVMNEMGMGRDAQSLVTVLFIFRYFERVGDALLNIGEAVIFSLLGERIKIEQFDALQQTLSKSGFGDSFSDIDFSAIWGTRSGCRIGKVEQRENGLTTEEKRQGSIYKEGSLEKIRKERESILRWKRIFPNLVADIYGFHEDQDKGAMLVEFLNGCTLDEVILSGDGELVRNALFIFESTVLETWTTTMVELPLKTDYIRQIQSRLDGVLQTHPEFWRAPKRLGGAEVLSTDALLTACAEIEGELEAPFSVFIHGDFNINNVVYNHEAQQIHYIDLYRSRDFDYVQDASVFLVSNFRMPLFDGEHRGRINSVISQFYGFVKGFAAKHDDHTLQARLAFALARSFYTSTRFELNHKFAKEMYNRSMFLLERISQYRGGDWEQFSLPEDILYY</sequence>
<dbReference type="Pfam" id="PF01895">
    <property type="entry name" value="PhoU"/>
    <property type="match status" value="2"/>
</dbReference>
<evidence type="ECO:0000256" key="1">
    <source>
        <dbReference type="ARBA" id="ARBA00008107"/>
    </source>
</evidence>
<dbReference type="InterPro" id="IPR038078">
    <property type="entry name" value="PhoU-like_sf"/>
</dbReference>
<accession>A0A126QRN9</accession>
<dbReference type="InterPro" id="IPR011009">
    <property type="entry name" value="Kinase-like_dom_sf"/>
</dbReference>
<dbReference type="SUPFAM" id="SSF56112">
    <property type="entry name" value="Protein kinase-like (PK-like)"/>
    <property type="match status" value="1"/>
</dbReference>
<gene>
    <name evidence="3" type="ORF">AWY79_17290</name>
    <name evidence="4" type="ORF">EDC59_111103</name>
</gene>
<dbReference type="InterPro" id="IPR028366">
    <property type="entry name" value="PhoU"/>
</dbReference>
<dbReference type="Pfam" id="PF02958">
    <property type="entry name" value="EcKL"/>
    <property type="match status" value="1"/>
</dbReference>
<dbReference type="InterPro" id="IPR004119">
    <property type="entry name" value="EcKL"/>
</dbReference>
<dbReference type="RefSeq" id="WP_066806613.1">
    <property type="nucleotide sequence ID" value="NZ_CP014206.1"/>
</dbReference>
<dbReference type="GO" id="GO:0045936">
    <property type="term" value="P:negative regulation of phosphate metabolic process"/>
    <property type="evidence" value="ECO:0007669"/>
    <property type="project" value="InterPro"/>
</dbReference>
<dbReference type="PANTHER" id="PTHR42930">
    <property type="entry name" value="PHOSPHATE-SPECIFIC TRANSPORT SYSTEM ACCESSORY PROTEIN PHOU"/>
    <property type="match status" value="1"/>
</dbReference>
<dbReference type="Proteomes" id="UP000295506">
    <property type="component" value="Unassembled WGS sequence"/>
</dbReference>
<dbReference type="OrthoDB" id="3806873at2"/>
<dbReference type="Proteomes" id="UP000055611">
    <property type="component" value="Chromosome"/>
</dbReference>
<reference evidence="3 5" key="1">
    <citation type="journal article" date="2016" name="Front. Microbiol.">
        <title>Genome Sequence of the Piezophilic, Mesophilic Sulfate-Reducing Bacterium Desulfovibrio indicus J2T.</title>
        <authorList>
            <person name="Cao J."/>
            <person name="Maignien L."/>
            <person name="Shao Z."/>
            <person name="Alain K."/>
            <person name="Jebbar M."/>
        </authorList>
    </citation>
    <scope>NUCLEOTIDE SEQUENCE [LARGE SCALE GENOMIC DNA]</scope>
    <source>
        <strain evidence="3 5">J2</strain>
    </source>
</reference>
<reference evidence="4 6" key="2">
    <citation type="submission" date="2019-03" db="EMBL/GenBank/DDBJ databases">
        <title>Genomic Encyclopedia of Type Strains, Phase IV (KMG-IV): sequencing the most valuable type-strain genomes for metagenomic binning, comparative biology and taxonomic classification.</title>
        <authorList>
            <person name="Goeker M."/>
        </authorList>
    </citation>
    <scope>NUCLEOTIDE SEQUENCE [LARGE SCALE GENOMIC DNA]</scope>
    <source>
        <strain evidence="4 6">DSM 101483</strain>
    </source>
</reference>
<dbReference type="EMBL" id="CP014206">
    <property type="protein sequence ID" value="AMK12733.1"/>
    <property type="molecule type" value="Genomic_DNA"/>
</dbReference>
<feature type="domain" description="PhoU" evidence="2">
    <location>
        <begin position="117"/>
        <end position="198"/>
    </location>
</feature>
<dbReference type="KEGG" id="dej:AWY79_17290"/>
<evidence type="ECO:0000259" key="2">
    <source>
        <dbReference type="Pfam" id="PF01895"/>
    </source>
</evidence>
<evidence type="ECO:0000313" key="4">
    <source>
        <dbReference type="EMBL" id="TDT86785.1"/>
    </source>
</evidence>
<dbReference type="EMBL" id="SOBK01000011">
    <property type="protein sequence ID" value="TDT86785.1"/>
    <property type="molecule type" value="Genomic_DNA"/>
</dbReference>
<comment type="similarity">
    <text evidence="1">Belongs to the PhoU family.</text>
</comment>
<evidence type="ECO:0000313" key="5">
    <source>
        <dbReference type="Proteomes" id="UP000055611"/>
    </source>
</evidence>
<protein>
    <submittedName>
        <fullName evidence="3">PhoU family transcriptional regulator</fullName>
    </submittedName>
    <submittedName>
        <fullName evidence="4">Phosphate uptake regulator</fullName>
    </submittedName>
</protein>
<organism evidence="4 6">
    <name type="scientific">Pseudodesulfovibrio indicus</name>
    <dbReference type="NCBI Taxonomy" id="1716143"/>
    <lineage>
        <taxon>Bacteria</taxon>
        <taxon>Pseudomonadati</taxon>
        <taxon>Thermodesulfobacteriota</taxon>
        <taxon>Desulfovibrionia</taxon>
        <taxon>Desulfovibrionales</taxon>
        <taxon>Desulfovibrionaceae</taxon>
    </lineage>
</organism>
<feature type="domain" description="PhoU" evidence="2">
    <location>
        <begin position="33"/>
        <end position="99"/>
    </location>
</feature>
<name>A0A126QRN9_9BACT</name>
<evidence type="ECO:0000313" key="3">
    <source>
        <dbReference type="EMBL" id="AMK12733.1"/>
    </source>
</evidence>
<dbReference type="PANTHER" id="PTHR42930:SF3">
    <property type="entry name" value="PHOSPHATE-SPECIFIC TRANSPORT SYSTEM ACCESSORY PROTEIN PHOU"/>
    <property type="match status" value="1"/>
</dbReference>
<evidence type="ECO:0000313" key="6">
    <source>
        <dbReference type="Proteomes" id="UP000295506"/>
    </source>
</evidence>
<dbReference type="SUPFAM" id="SSF109755">
    <property type="entry name" value="PhoU-like"/>
    <property type="match status" value="1"/>
</dbReference>
<proteinExistence type="inferred from homology"/>
<dbReference type="AlphaFoldDB" id="A0A126QRN9"/>
<keyword evidence="5" id="KW-1185">Reference proteome</keyword>
<dbReference type="InterPro" id="IPR026022">
    <property type="entry name" value="PhoU_dom"/>
</dbReference>
<dbReference type="Gene3D" id="1.20.58.220">
    <property type="entry name" value="Phosphate transport system protein phou homolog 2, domain 2"/>
    <property type="match status" value="1"/>
</dbReference>
<dbReference type="GO" id="GO:0030643">
    <property type="term" value="P:intracellular phosphate ion homeostasis"/>
    <property type="evidence" value="ECO:0007669"/>
    <property type="project" value="InterPro"/>
</dbReference>